<gene>
    <name evidence="2" type="ORF">B0T22DRAFT_165528</name>
</gene>
<evidence type="ECO:0000313" key="2">
    <source>
        <dbReference type="EMBL" id="KAK3689047.1"/>
    </source>
</evidence>
<evidence type="ECO:0000313" key="3">
    <source>
        <dbReference type="Proteomes" id="UP001270362"/>
    </source>
</evidence>
<keyword evidence="3" id="KW-1185">Reference proteome</keyword>
<reference evidence="2" key="2">
    <citation type="submission" date="2023-06" db="EMBL/GenBank/DDBJ databases">
        <authorList>
            <consortium name="Lawrence Berkeley National Laboratory"/>
            <person name="Haridas S."/>
            <person name="Hensen N."/>
            <person name="Bonometti L."/>
            <person name="Westerberg I."/>
            <person name="Brannstrom I.O."/>
            <person name="Guillou S."/>
            <person name="Cros-Aarteil S."/>
            <person name="Calhoun S."/>
            <person name="Kuo A."/>
            <person name="Mondo S."/>
            <person name="Pangilinan J."/>
            <person name="Riley R."/>
            <person name="Labutti K."/>
            <person name="Andreopoulos B."/>
            <person name="Lipzen A."/>
            <person name="Chen C."/>
            <person name="Yanf M."/>
            <person name="Daum C."/>
            <person name="Ng V."/>
            <person name="Clum A."/>
            <person name="Steindorff A."/>
            <person name="Ohm R."/>
            <person name="Martin F."/>
            <person name="Silar P."/>
            <person name="Natvig D."/>
            <person name="Lalanne C."/>
            <person name="Gautier V."/>
            <person name="Ament-Velasquez S.L."/>
            <person name="Kruys A."/>
            <person name="Hutchinson M.I."/>
            <person name="Powell A.J."/>
            <person name="Barry K."/>
            <person name="Miller A.N."/>
            <person name="Grigoriev I.V."/>
            <person name="Debuchy R."/>
            <person name="Gladieux P."/>
            <person name="Thoren M.H."/>
            <person name="Johannesson H."/>
        </authorList>
    </citation>
    <scope>NUCLEOTIDE SEQUENCE</scope>
    <source>
        <strain evidence="2">CBS 314.62</strain>
    </source>
</reference>
<dbReference type="AlphaFoldDB" id="A0AAE0XB27"/>
<comment type="caution">
    <text evidence="2">The sequence shown here is derived from an EMBL/GenBank/DDBJ whole genome shotgun (WGS) entry which is preliminary data.</text>
</comment>
<protein>
    <submittedName>
        <fullName evidence="2">Uncharacterized protein</fullName>
    </submittedName>
</protein>
<dbReference type="EMBL" id="JAULSO010000002">
    <property type="protein sequence ID" value="KAK3689047.1"/>
    <property type="molecule type" value="Genomic_DNA"/>
</dbReference>
<name>A0AAE0XB27_9PEZI</name>
<feature type="region of interest" description="Disordered" evidence="1">
    <location>
        <begin position="128"/>
        <end position="158"/>
    </location>
</feature>
<evidence type="ECO:0000256" key="1">
    <source>
        <dbReference type="SAM" id="MobiDB-lite"/>
    </source>
</evidence>
<proteinExistence type="predicted"/>
<accession>A0AAE0XB27</accession>
<dbReference type="Proteomes" id="UP001270362">
    <property type="component" value="Unassembled WGS sequence"/>
</dbReference>
<sequence length="248" mass="27743">MLHRSRPATIMSWEQHLRFIGHPYLRTNKPSRLQVPSLPVSQHHRSHPDIPRHQPPIEMDYRATSATPDATTSGHRQLESMHVCLHCSAKKPSVKQAVVDLAGVSVHIGHPRNALEVPLRVEEVTRRADEPPAATNAQPLPADEQPVQPAPADEQPVSTNGQHIHFDAQAVPARETHSLVKQQFRPADDARSFGDSKTTTRILNHIQLIRYEYNTMPTNHPGRAQRLENGLKEIENIIKIMDGSTGEA</sequence>
<organism evidence="2 3">
    <name type="scientific">Podospora appendiculata</name>
    <dbReference type="NCBI Taxonomy" id="314037"/>
    <lineage>
        <taxon>Eukaryota</taxon>
        <taxon>Fungi</taxon>
        <taxon>Dikarya</taxon>
        <taxon>Ascomycota</taxon>
        <taxon>Pezizomycotina</taxon>
        <taxon>Sordariomycetes</taxon>
        <taxon>Sordariomycetidae</taxon>
        <taxon>Sordariales</taxon>
        <taxon>Podosporaceae</taxon>
        <taxon>Podospora</taxon>
    </lineage>
</organism>
<reference evidence="2" key="1">
    <citation type="journal article" date="2023" name="Mol. Phylogenet. Evol.">
        <title>Genome-scale phylogeny and comparative genomics of the fungal order Sordariales.</title>
        <authorList>
            <person name="Hensen N."/>
            <person name="Bonometti L."/>
            <person name="Westerberg I."/>
            <person name="Brannstrom I.O."/>
            <person name="Guillou S."/>
            <person name="Cros-Aarteil S."/>
            <person name="Calhoun S."/>
            <person name="Haridas S."/>
            <person name="Kuo A."/>
            <person name="Mondo S."/>
            <person name="Pangilinan J."/>
            <person name="Riley R."/>
            <person name="LaButti K."/>
            <person name="Andreopoulos B."/>
            <person name="Lipzen A."/>
            <person name="Chen C."/>
            <person name="Yan M."/>
            <person name="Daum C."/>
            <person name="Ng V."/>
            <person name="Clum A."/>
            <person name="Steindorff A."/>
            <person name="Ohm R.A."/>
            <person name="Martin F."/>
            <person name="Silar P."/>
            <person name="Natvig D.O."/>
            <person name="Lalanne C."/>
            <person name="Gautier V."/>
            <person name="Ament-Velasquez S.L."/>
            <person name="Kruys A."/>
            <person name="Hutchinson M.I."/>
            <person name="Powell A.J."/>
            <person name="Barry K."/>
            <person name="Miller A.N."/>
            <person name="Grigoriev I.V."/>
            <person name="Debuchy R."/>
            <person name="Gladieux P."/>
            <person name="Hiltunen Thoren M."/>
            <person name="Johannesson H."/>
        </authorList>
    </citation>
    <scope>NUCLEOTIDE SEQUENCE</scope>
    <source>
        <strain evidence="2">CBS 314.62</strain>
    </source>
</reference>